<dbReference type="SUPFAM" id="SSF52833">
    <property type="entry name" value="Thioredoxin-like"/>
    <property type="match status" value="1"/>
</dbReference>
<evidence type="ECO:0000313" key="6">
    <source>
        <dbReference type="EMBL" id="NJC19371.1"/>
    </source>
</evidence>
<evidence type="ECO:0000256" key="2">
    <source>
        <dbReference type="ARBA" id="ARBA00022748"/>
    </source>
</evidence>
<protein>
    <submittedName>
        <fullName evidence="7">AhpC/TSA family protein</fullName>
    </submittedName>
    <submittedName>
        <fullName evidence="6">Peroxiredoxin</fullName>
    </submittedName>
</protein>
<feature type="domain" description="Thioredoxin" evidence="5">
    <location>
        <begin position="242"/>
        <end position="381"/>
    </location>
</feature>
<dbReference type="InterPro" id="IPR013766">
    <property type="entry name" value="Thioredoxin_domain"/>
</dbReference>
<keyword evidence="9" id="KW-1185">Reference proteome</keyword>
<keyword evidence="3" id="KW-1015">Disulfide bond</keyword>
<evidence type="ECO:0000313" key="9">
    <source>
        <dbReference type="Proteomes" id="UP001302374"/>
    </source>
</evidence>
<evidence type="ECO:0000256" key="1">
    <source>
        <dbReference type="ARBA" id="ARBA00004196"/>
    </source>
</evidence>
<dbReference type="EMBL" id="CP043839">
    <property type="protein sequence ID" value="WOF14150.1"/>
    <property type="molecule type" value="Genomic_DNA"/>
</dbReference>
<dbReference type="GO" id="GO:0030313">
    <property type="term" value="C:cell envelope"/>
    <property type="evidence" value="ECO:0007669"/>
    <property type="project" value="UniProtKB-SubCell"/>
</dbReference>
<dbReference type="PANTHER" id="PTHR42852:SF6">
    <property type="entry name" value="THIOL:DISULFIDE INTERCHANGE PROTEIN DSBE"/>
    <property type="match status" value="1"/>
</dbReference>
<dbReference type="EMBL" id="JAATLI010000010">
    <property type="protein sequence ID" value="NJC19371.1"/>
    <property type="molecule type" value="Genomic_DNA"/>
</dbReference>
<dbReference type="CDD" id="cd02966">
    <property type="entry name" value="TlpA_like_family"/>
    <property type="match status" value="1"/>
</dbReference>
<gene>
    <name evidence="7" type="ORF">F1644_18645</name>
    <name evidence="6" type="ORF">GGR15_003003</name>
</gene>
<dbReference type="PROSITE" id="PS51352">
    <property type="entry name" value="THIOREDOXIN_2"/>
    <property type="match status" value="1"/>
</dbReference>
<reference evidence="7 9" key="1">
    <citation type="submission" date="2019-09" db="EMBL/GenBank/DDBJ databases">
        <title>Butyricimonas paravirosa DSM 105722 (=214-4 = JCM 18677 = CCUG 65563).</title>
        <authorList>
            <person name="Le Roy T."/>
            <person name="Cani P.D."/>
        </authorList>
    </citation>
    <scope>NUCLEOTIDE SEQUENCE [LARGE SCALE GENOMIC DNA]</scope>
    <source>
        <strain evidence="7 9">DSM 105722</strain>
    </source>
</reference>
<dbReference type="PANTHER" id="PTHR42852">
    <property type="entry name" value="THIOL:DISULFIDE INTERCHANGE PROTEIN DSBE"/>
    <property type="match status" value="1"/>
</dbReference>
<dbReference type="Pfam" id="PF00578">
    <property type="entry name" value="AhpC-TSA"/>
    <property type="match status" value="1"/>
</dbReference>
<dbReference type="Proteomes" id="UP000576368">
    <property type="component" value="Unassembled WGS sequence"/>
</dbReference>
<dbReference type="GO" id="GO:0016209">
    <property type="term" value="F:antioxidant activity"/>
    <property type="evidence" value="ECO:0007669"/>
    <property type="project" value="InterPro"/>
</dbReference>
<dbReference type="GeneID" id="86893358"/>
<name>A0A7X5YEE3_9BACT</name>
<keyword evidence="2" id="KW-0201">Cytochrome c-type biogenesis</keyword>
<dbReference type="Proteomes" id="UP001302374">
    <property type="component" value="Chromosome"/>
</dbReference>
<proteinExistence type="predicted"/>
<comment type="subcellular location">
    <subcellularLocation>
        <location evidence="1">Cell envelope</location>
    </subcellularLocation>
</comment>
<dbReference type="InterPro" id="IPR036249">
    <property type="entry name" value="Thioredoxin-like_sf"/>
</dbReference>
<evidence type="ECO:0000256" key="3">
    <source>
        <dbReference type="ARBA" id="ARBA00023157"/>
    </source>
</evidence>
<evidence type="ECO:0000259" key="5">
    <source>
        <dbReference type="PROSITE" id="PS51352"/>
    </source>
</evidence>
<accession>A0A7X5YEE3</accession>
<evidence type="ECO:0000313" key="7">
    <source>
        <dbReference type="EMBL" id="WOF14150.1"/>
    </source>
</evidence>
<dbReference type="AlphaFoldDB" id="A0A7X5YEE3"/>
<evidence type="ECO:0000313" key="8">
    <source>
        <dbReference type="Proteomes" id="UP000576368"/>
    </source>
</evidence>
<dbReference type="InterPro" id="IPR050553">
    <property type="entry name" value="Thioredoxin_ResA/DsbE_sf"/>
</dbReference>
<keyword evidence="4" id="KW-0676">Redox-active center</keyword>
<dbReference type="GO" id="GO:0017004">
    <property type="term" value="P:cytochrome complex assembly"/>
    <property type="evidence" value="ECO:0007669"/>
    <property type="project" value="UniProtKB-KW"/>
</dbReference>
<dbReference type="Gene3D" id="3.40.30.10">
    <property type="entry name" value="Glutaredoxin"/>
    <property type="match status" value="1"/>
</dbReference>
<sequence length="381" mass="43701">MKFIYIQLVVVLCLGIGGCQRGGWKGKYTLTVMMETNPQNKLFVFYKDGSDSIRVDSAIYMNGKFELKGRIPYPQRALVRMDQKNPTFFEDAVRFMDDAMFVFLEEGDIQVLAEKTLRGARVSGTPSNVDLQVYTDSISFYRDWLDGYRKRYGEAYRNRDDVAFISLNRENTLMEGRLYEVEKRFFDQHPGSLVALDWLGRTYNIAREKSKIIPLFEMLDEEVKNSELGQRYRKLLEETVSVEMGGIAPDFTAKNINGRDVSLSSFRGQYVLLDFWASWCGPCRKENVNVLEVYNRFKDKGFTVIGYSLDGSEKAWLRAVEKDGMPWEQLAGMNGVKVDASKLYGVVAIPSNFLLDPKGKIVGIDLRGEELEKALEQMFED</sequence>
<dbReference type="PROSITE" id="PS51257">
    <property type="entry name" value="PROKAR_LIPOPROTEIN"/>
    <property type="match status" value="1"/>
</dbReference>
<dbReference type="RefSeq" id="WP_118304873.1">
    <property type="nucleotide sequence ID" value="NZ_BMPA01000010.1"/>
</dbReference>
<dbReference type="GO" id="GO:0016491">
    <property type="term" value="F:oxidoreductase activity"/>
    <property type="evidence" value="ECO:0007669"/>
    <property type="project" value="InterPro"/>
</dbReference>
<evidence type="ECO:0000256" key="4">
    <source>
        <dbReference type="ARBA" id="ARBA00023284"/>
    </source>
</evidence>
<dbReference type="InterPro" id="IPR000866">
    <property type="entry name" value="AhpC/TSA"/>
</dbReference>
<dbReference type="InterPro" id="IPR025380">
    <property type="entry name" value="DUF4369"/>
</dbReference>
<reference evidence="6 8" key="2">
    <citation type="submission" date="2020-03" db="EMBL/GenBank/DDBJ databases">
        <title>Genomic Encyclopedia of Type Strains, Phase IV (KMG-IV): sequencing the most valuable type-strain genomes for metagenomic binning, comparative biology and taxonomic classification.</title>
        <authorList>
            <person name="Goeker M."/>
        </authorList>
    </citation>
    <scope>NUCLEOTIDE SEQUENCE [LARGE SCALE GENOMIC DNA]</scope>
    <source>
        <strain evidence="6 8">DSM 105722</strain>
    </source>
</reference>
<dbReference type="Pfam" id="PF14289">
    <property type="entry name" value="DUF4369"/>
    <property type="match status" value="1"/>
</dbReference>
<dbReference type="PROSITE" id="PS00194">
    <property type="entry name" value="THIOREDOXIN_1"/>
    <property type="match status" value="1"/>
</dbReference>
<organism evidence="6 8">
    <name type="scientific">Butyricimonas paravirosa</name>
    <dbReference type="NCBI Taxonomy" id="1472417"/>
    <lineage>
        <taxon>Bacteria</taxon>
        <taxon>Pseudomonadati</taxon>
        <taxon>Bacteroidota</taxon>
        <taxon>Bacteroidia</taxon>
        <taxon>Bacteroidales</taxon>
        <taxon>Odoribacteraceae</taxon>
        <taxon>Butyricimonas</taxon>
    </lineage>
</organism>
<dbReference type="InterPro" id="IPR017937">
    <property type="entry name" value="Thioredoxin_CS"/>
</dbReference>